<feature type="region of interest" description="Disordered" evidence="2">
    <location>
        <begin position="82"/>
        <end position="109"/>
    </location>
</feature>
<evidence type="ECO:0000313" key="4">
    <source>
        <dbReference type="EMBL" id="ETW83724.1"/>
    </source>
</evidence>
<dbReference type="eggNOG" id="KOG1515">
    <property type="taxonomic scope" value="Eukaryota"/>
</dbReference>
<feature type="compositionally biased region" description="Low complexity" evidence="2">
    <location>
        <begin position="98"/>
        <end position="108"/>
    </location>
</feature>
<dbReference type="RefSeq" id="XP_009543481.1">
    <property type="nucleotide sequence ID" value="XM_009545186.1"/>
</dbReference>
<dbReference type="STRING" id="747525.W4KD93"/>
<feature type="domain" description="Alpha/beta hydrolase fold-3" evidence="3">
    <location>
        <begin position="232"/>
        <end position="451"/>
    </location>
</feature>
<dbReference type="AlphaFoldDB" id="W4KD93"/>
<accession>W4KD93</accession>
<reference evidence="4 5" key="1">
    <citation type="journal article" date="2012" name="New Phytol.">
        <title>Insight into trade-off between wood decay and parasitism from the genome of a fungal forest pathogen.</title>
        <authorList>
            <person name="Olson A."/>
            <person name="Aerts A."/>
            <person name="Asiegbu F."/>
            <person name="Belbahri L."/>
            <person name="Bouzid O."/>
            <person name="Broberg A."/>
            <person name="Canback B."/>
            <person name="Coutinho P.M."/>
            <person name="Cullen D."/>
            <person name="Dalman K."/>
            <person name="Deflorio G."/>
            <person name="van Diepen L.T."/>
            <person name="Dunand C."/>
            <person name="Duplessis S."/>
            <person name="Durling M."/>
            <person name="Gonthier P."/>
            <person name="Grimwood J."/>
            <person name="Fossdal C.G."/>
            <person name="Hansson D."/>
            <person name="Henrissat B."/>
            <person name="Hietala A."/>
            <person name="Himmelstrand K."/>
            <person name="Hoffmeister D."/>
            <person name="Hogberg N."/>
            <person name="James T.Y."/>
            <person name="Karlsson M."/>
            <person name="Kohler A."/>
            <person name="Kues U."/>
            <person name="Lee Y.H."/>
            <person name="Lin Y.C."/>
            <person name="Lind M."/>
            <person name="Lindquist E."/>
            <person name="Lombard V."/>
            <person name="Lucas S."/>
            <person name="Lunden K."/>
            <person name="Morin E."/>
            <person name="Murat C."/>
            <person name="Park J."/>
            <person name="Raffaello T."/>
            <person name="Rouze P."/>
            <person name="Salamov A."/>
            <person name="Schmutz J."/>
            <person name="Solheim H."/>
            <person name="Stahlberg J."/>
            <person name="Velez H."/>
            <person name="de Vries R.P."/>
            <person name="Wiebenga A."/>
            <person name="Woodward S."/>
            <person name="Yakovlev I."/>
            <person name="Garbelotto M."/>
            <person name="Martin F."/>
            <person name="Grigoriev I.V."/>
            <person name="Stenlid J."/>
        </authorList>
    </citation>
    <scope>NUCLEOTIDE SEQUENCE [LARGE SCALE GENOMIC DNA]</scope>
    <source>
        <strain evidence="4 5">TC 32-1</strain>
    </source>
</reference>
<dbReference type="InterPro" id="IPR029058">
    <property type="entry name" value="AB_hydrolase_fold"/>
</dbReference>
<sequence length="483" mass="53089">MAETRGVSSDEPSSTEGDDEYDVYLFWPSLRRTESAFAVNEHSIYGPVAPSFGYDDYFDGLSYLPPSPLSFAGPSDFRFPNVADNGQLDAQPQPQPQPQSESQSKSQPATGYSKLFKMGLFSRVSYRVDRVWDKVRVILQKAKLFAAFAIIPKVFSKANKGRTWARTLSDSVMRTIVGAGWNIRQMVSVWGSTSLLYEKWARQAKLEVLSDEIGEGAKLHWVGPRKFGRVFLYFHGGGFSLPLNPPEHLNFLHKVQKDLQTSVGDVGVIAFEYSLTPGSPFPTQLRQANAAIAYLLSKGANPANIILGGDSAGGNLALQFASHILHPLPNIPAPCTSGPLGGALLISPWVTFADSSASFAENDKLDTTSRAILNFLAELVRPGVTPETRAYFEPIAADESWWAGLDEVLPRILSTAGGVECLRDSILAFGETLKKHVKDTTVVLEKNGVHEDVLRDFGVGQGEKSEAYKLDIEWLRDAFRGRR</sequence>
<name>W4KD93_HETIT</name>
<keyword evidence="1" id="KW-0378">Hydrolase</keyword>
<evidence type="ECO:0000313" key="5">
    <source>
        <dbReference type="Proteomes" id="UP000030671"/>
    </source>
</evidence>
<dbReference type="PANTHER" id="PTHR48081:SF31">
    <property type="entry name" value="STERYL ACETYL HYDROLASE MUG81-RELATED"/>
    <property type="match status" value="1"/>
</dbReference>
<evidence type="ECO:0000259" key="3">
    <source>
        <dbReference type="Pfam" id="PF07859"/>
    </source>
</evidence>
<dbReference type="InParanoid" id="W4KD93"/>
<dbReference type="InterPro" id="IPR013094">
    <property type="entry name" value="AB_hydrolase_3"/>
</dbReference>
<evidence type="ECO:0000256" key="1">
    <source>
        <dbReference type="ARBA" id="ARBA00022801"/>
    </source>
</evidence>
<dbReference type="PANTHER" id="PTHR48081">
    <property type="entry name" value="AB HYDROLASE SUPERFAMILY PROTEIN C4A8.06C"/>
    <property type="match status" value="1"/>
</dbReference>
<dbReference type="FunCoup" id="W4KD93">
    <property type="interactions" value="21"/>
</dbReference>
<dbReference type="SUPFAM" id="SSF53474">
    <property type="entry name" value="alpha/beta-Hydrolases"/>
    <property type="match status" value="1"/>
</dbReference>
<dbReference type="Proteomes" id="UP000030671">
    <property type="component" value="Unassembled WGS sequence"/>
</dbReference>
<keyword evidence="5" id="KW-1185">Reference proteome</keyword>
<dbReference type="GO" id="GO:0016787">
    <property type="term" value="F:hydrolase activity"/>
    <property type="evidence" value="ECO:0007669"/>
    <property type="project" value="UniProtKB-KW"/>
</dbReference>
<evidence type="ECO:0000256" key="2">
    <source>
        <dbReference type="SAM" id="MobiDB-lite"/>
    </source>
</evidence>
<dbReference type="InterPro" id="IPR050300">
    <property type="entry name" value="GDXG_lipolytic_enzyme"/>
</dbReference>
<dbReference type="HOGENOM" id="CLU_042179_2_1_1"/>
<gene>
    <name evidence="4" type="ORF">HETIRDRAFT_457831</name>
</gene>
<dbReference type="Pfam" id="PF07859">
    <property type="entry name" value="Abhydrolase_3"/>
    <property type="match status" value="1"/>
</dbReference>
<dbReference type="OrthoDB" id="2152029at2759"/>
<dbReference type="Gene3D" id="3.40.50.1820">
    <property type="entry name" value="alpha/beta hydrolase"/>
    <property type="match status" value="1"/>
</dbReference>
<dbReference type="GeneID" id="20676869"/>
<protein>
    <recommendedName>
        <fullName evidence="3">Alpha/beta hydrolase fold-3 domain-containing protein</fullName>
    </recommendedName>
</protein>
<dbReference type="KEGG" id="hir:HETIRDRAFT_457831"/>
<organism evidence="4 5">
    <name type="scientific">Heterobasidion irregulare (strain TC 32-1)</name>
    <dbReference type="NCBI Taxonomy" id="747525"/>
    <lineage>
        <taxon>Eukaryota</taxon>
        <taxon>Fungi</taxon>
        <taxon>Dikarya</taxon>
        <taxon>Basidiomycota</taxon>
        <taxon>Agaricomycotina</taxon>
        <taxon>Agaricomycetes</taxon>
        <taxon>Russulales</taxon>
        <taxon>Bondarzewiaceae</taxon>
        <taxon>Heterobasidion</taxon>
        <taxon>Heterobasidion annosum species complex</taxon>
    </lineage>
</organism>
<proteinExistence type="predicted"/>
<dbReference type="EMBL" id="KI925456">
    <property type="protein sequence ID" value="ETW83724.1"/>
    <property type="molecule type" value="Genomic_DNA"/>
</dbReference>